<protein>
    <submittedName>
        <fullName evidence="5">TRAP1 isoform 13</fullName>
    </submittedName>
</protein>
<feature type="non-terminal residue" evidence="5">
    <location>
        <position position="1"/>
    </location>
</feature>
<dbReference type="SUPFAM" id="SSF55874">
    <property type="entry name" value="ATPase domain of HSP90 chaperone/DNA topoisomerase II/histidine kinase"/>
    <property type="match status" value="1"/>
</dbReference>
<dbReference type="InterPro" id="IPR001404">
    <property type="entry name" value="Hsp90_fam"/>
</dbReference>
<accession>A0A2J8S7I3</accession>
<dbReference type="GO" id="GO:0140662">
    <property type="term" value="F:ATP-dependent protein folding chaperone"/>
    <property type="evidence" value="ECO:0007669"/>
    <property type="project" value="InterPro"/>
</dbReference>
<proteinExistence type="inferred from homology"/>
<organism evidence="5">
    <name type="scientific">Pongo abelii</name>
    <name type="common">Sumatran orangutan</name>
    <name type="synonym">Pongo pygmaeus abelii</name>
    <dbReference type="NCBI Taxonomy" id="9601"/>
    <lineage>
        <taxon>Eukaryota</taxon>
        <taxon>Metazoa</taxon>
        <taxon>Chordata</taxon>
        <taxon>Craniata</taxon>
        <taxon>Vertebrata</taxon>
        <taxon>Euteleostomi</taxon>
        <taxon>Mammalia</taxon>
        <taxon>Eutheria</taxon>
        <taxon>Euarchontoglires</taxon>
        <taxon>Primates</taxon>
        <taxon>Haplorrhini</taxon>
        <taxon>Catarrhini</taxon>
        <taxon>Hominidae</taxon>
        <taxon>Pongo</taxon>
    </lineage>
</organism>
<evidence type="ECO:0000256" key="2">
    <source>
        <dbReference type="ARBA" id="ARBA00022741"/>
    </source>
</evidence>
<keyword evidence="4" id="KW-0143">Chaperone</keyword>
<dbReference type="InterPro" id="IPR036890">
    <property type="entry name" value="HATPase_C_sf"/>
</dbReference>
<keyword evidence="2" id="KW-0547">Nucleotide-binding</keyword>
<comment type="similarity">
    <text evidence="1">Belongs to the heat shock protein 90 family.</text>
</comment>
<gene>
    <name evidence="5" type="ORF">CR201_G0045565</name>
</gene>
<reference evidence="5" key="1">
    <citation type="submission" date="2017-12" db="EMBL/GenBank/DDBJ databases">
        <title>High-resolution comparative analysis of great ape genomes.</title>
        <authorList>
            <person name="Pollen A."/>
            <person name="Hastie A."/>
            <person name="Hormozdiari F."/>
            <person name="Dougherty M."/>
            <person name="Liu R."/>
            <person name="Chaisson M."/>
            <person name="Hoppe E."/>
            <person name="Hill C."/>
            <person name="Pang A."/>
            <person name="Hillier L."/>
            <person name="Baker C."/>
            <person name="Armstrong J."/>
            <person name="Shendure J."/>
            <person name="Paten B."/>
            <person name="Wilson R."/>
            <person name="Chao H."/>
            <person name="Schneider V."/>
            <person name="Ventura M."/>
            <person name="Kronenberg Z."/>
            <person name="Murali S."/>
            <person name="Gordon D."/>
            <person name="Cantsilieris S."/>
            <person name="Munson K."/>
            <person name="Nelson B."/>
            <person name="Raja A."/>
            <person name="Underwood J."/>
            <person name="Diekhans M."/>
            <person name="Fiddes I."/>
            <person name="Haussler D."/>
            <person name="Eichler E."/>
        </authorList>
    </citation>
    <scope>NUCLEOTIDE SEQUENCE [LARGE SCALE GENOMIC DNA]</scope>
    <source>
        <strain evidence="5">Susie</strain>
    </source>
</reference>
<evidence type="ECO:0000256" key="4">
    <source>
        <dbReference type="ARBA" id="ARBA00023186"/>
    </source>
</evidence>
<name>A0A2J8S7I3_PONAB</name>
<dbReference type="AlphaFoldDB" id="A0A2J8S7I3"/>
<dbReference type="GO" id="GO:0005524">
    <property type="term" value="F:ATP binding"/>
    <property type="evidence" value="ECO:0007669"/>
    <property type="project" value="UniProtKB-KW"/>
</dbReference>
<dbReference type="GO" id="GO:0051082">
    <property type="term" value="F:unfolded protein binding"/>
    <property type="evidence" value="ECO:0007669"/>
    <property type="project" value="InterPro"/>
</dbReference>
<dbReference type="Gene3D" id="3.30.565.10">
    <property type="entry name" value="Histidine kinase-like ATPase, C-terminal domain"/>
    <property type="match status" value="1"/>
</dbReference>
<dbReference type="PANTHER" id="PTHR11528">
    <property type="entry name" value="HEAT SHOCK PROTEIN 90 FAMILY MEMBER"/>
    <property type="match status" value="1"/>
</dbReference>
<dbReference type="GO" id="GO:0016887">
    <property type="term" value="F:ATP hydrolysis activity"/>
    <property type="evidence" value="ECO:0007669"/>
    <property type="project" value="InterPro"/>
</dbReference>
<dbReference type="InterPro" id="IPR020575">
    <property type="entry name" value="Hsp90_N"/>
</dbReference>
<dbReference type="PRINTS" id="PR00775">
    <property type="entry name" value="HEATSHOCK90"/>
</dbReference>
<keyword evidence="3" id="KW-0067">ATP-binding</keyword>
<dbReference type="EMBL" id="NDHI03003602">
    <property type="protein sequence ID" value="PNJ16731.1"/>
    <property type="molecule type" value="Genomic_DNA"/>
</dbReference>
<evidence type="ECO:0000313" key="5">
    <source>
        <dbReference type="EMBL" id="PNJ16731.1"/>
    </source>
</evidence>
<sequence>ADRVEVYSRSAAPGSPGYQWLSDGSGVFEIAEASGVRIGTKIIIHLKSDCKEFASEARVRDVVTKYSNFVSFPLYLNGRRMNTLQEPVQGQALHWVRPAQWWGRHAW</sequence>
<comment type="caution">
    <text evidence="5">The sequence shown here is derived from an EMBL/GenBank/DDBJ whole genome shotgun (WGS) entry which is preliminary data.</text>
</comment>
<evidence type="ECO:0000256" key="3">
    <source>
        <dbReference type="ARBA" id="ARBA00022840"/>
    </source>
</evidence>
<evidence type="ECO:0000256" key="1">
    <source>
        <dbReference type="ARBA" id="ARBA00008239"/>
    </source>
</evidence>